<accession>A0A8X6N6W1</accession>
<gene>
    <name evidence="2" type="ORF">NPIL_546181</name>
</gene>
<keyword evidence="3" id="KW-1185">Reference proteome</keyword>
<organism evidence="2 3">
    <name type="scientific">Nephila pilipes</name>
    <name type="common">Giant wood spider</name>
    <name type="synonym">Nephila maculata</name>
    <dbReference type="NCBI Taxonomy" id="299642"/>
    <lineage>
        <taxon>Eukaryota</taxon>
        <taxon>Metazoa</taxon>
        <taxon>Ecdysozoa</taxon>
        <taxon>Arthropoda</taxon>
        <taxon>Chelicerata</taxon>
        <taxon>Arachnida</taxon>
        <taxon>Araneae</taxon>
        <taxon>Araneomorphae</taxon>
        <taxon>Entelegynae</taxon>
        <taxon>Araneoidea</taxon>
        <taxon>Nephilidae</taxon>
        <taxon>Nephila</taxon>
    </lineage>
</organism>
<evidence type="ECO:0000313" key="3">
    <source>
        <dbReference type="Proteomes" id="UP000887013"/>
    </source>
</evidence>
<feature type="compositionally biased region" description="Basic and acidic residues" evidence="1">
    <location>
        <begin position="15"/>
        <end position="25"/>
    </location>
</feature>
<feature type="region of interest" description="Disordered" evidence="1">
    <location>
        <begin position="1"/>
        <end position="25"/>
    </location>
</feature>
<comment type="caution">
    <text evidence="2">The sequence shown here is derived from an EMBL/GenBank/DDBJ whole genome shotgun (WGS) entry which is preliminary data.</text>
</comment>
<evidence type="ECO:0000313" key="2">
    <source>
        <dbReference type="EMBL" id="GFS97629.1"/>
    </source>
</evidence>
<reference evidence="2" key="1">
    <citation type="submission" date="2020-08" db="EMBL/GenBank/DDBJ databases">
        <title>Multicomponent nature underlies the extraordinary mechanical properties of spider dragline silk.</title>
        <authorList>
            <person name="Kono N."/>
            <person name="Nakamura H."/>
            <person name="Mori M."/>
            <person name="Yoshida Y."/>
            <person name="Ohtoshi R."/>
            <person name="Malay A.D."/>
            <person name="Moran D.A.P."/>
            <person name="Tomita M."/>
            <person name="Numata K."/>
            <person name="Arakawa K."/>
        </authorList>
    </citation>
    <scope>NUCLEOTIDE SEQUENCE</scope>
</reference>
<proteinExistence type="predicted"/>
<protein>
    <submittedName>
        <fullName evidence="2">Uncharacterized protein</fullName>
    </submittedName>
</protein>
<dbReference type="EMBL" id="BMAW01054716">
    <property type="protein sequence ID" value="GFS97629.1"/>
    <property type="molecule type" value="Genomic_DNA"/>
</dbReference>
<dbReference type="Proteomes" id="UP000887013">
    <property type="component" value="Unassembled WGS sequence"/>
</dbReference>
<name>A0A8X6N6W1_NEPPI</name>
<dbReference type="AlphaFoldDB" id="A0A8X6N6W1"/>
<sequence length="110" mass="12420">MKDLVGRHLNLSTSDPRDTQKVNGGEDRAHAVGFSHSKNILLLTSSSKLFIFMRGGNESETPLPSSVPVIVYGMSMLSTAVMRRRRYWKKTGPHERMDRFVFRGKPLLST</sequence>
<evidence type="ECO:0000256" key="1">
    <source>
        <dbReference type="SAM" id="MobiDB-lite"/>
    </source>
</evidence>